<dbReference type="Proteomes" id="UP000255421">
    <property type="component" value="Unassembled WGS sequence"/>
</dbReference>
<feature type="transmembrane region" description="Helical" evidence="1">
    <location>
        <begin position="64"/>
        <end position="84"/>
    </location>
</feature>
<dbReference type="OrthoDB" id="343036at2157"/>
<protein>
    <recommendedName>
        <fullName evidence="6">DUF1109 domain-containing protein</fullName>
    </recommendedName>
</protein>
<evidence type="ECO:0000313" key="2">
    <source>
        <dbReference type="EMBL" id="RDI72426.1"/>
    </source>
</evidence>
<evidence type="ECO:0000313" key="5">
    <source>
        <dbReference type="Proteomes" id="UP000255421"/>
    </source>
</evidence>
<dbReference type="AlphaFoldDB" id="A0A1H0YDD2"/>
<reference evidence="2 5" key="3">
    <citation type="submission" date="2018-07" db="EMBL/GenBank/DDBJ databases">
        <title>Genome sequence of extremly halophilic archaeon Halopelagius longus strain BC12-B1.</title>
        <authorList>
            <person name="Zhang X."/>
        </authorList>
    </citation>
    <scope>NUCLEOTIDE SEQUENCE [LARGE SCALE GENOMIC DNA]</scope>
    <source>
        <strain evidence="2 5">BC12-B1</strain>
    </source>
</reference>
<organism evidence="3 4">
    <name type="scientific">Halopelagius longus</name>
    <dbReference type="NCBI Taxonomy" id="1236180"/>
    <lineage>
        <taxon>Archaea</taxon>
        <taxon>Methanobacteriati</taxon>
        <taxon>Methanobacteriota</taxon>
        <taxon>Stenosarchaea group</taxon>
        <taxon>Halobacteria</taxon>
        <taxon>Halobacteriales</taxon>
        <taxon>Haloferacaceae</taxon>
    </lineage>
</organism>
<reference evidence="3" key="1">
    <citation type="submission" date="2016-10" db="EMBL/GenBank/DDBJ databases">
        <authorList>
            <person name="de Groot N.N."/>
        </authorList>
    </citation>
    <scope>NUCLEOTIDE SEQUENCE [LARGE SCALE GENOMIC DNA]</scope>
    <source>
        <strain evidence="3">CGMCC 1.12397</strain>
    </source>
</reference>
<proteinExistence type="predicted"/>
<keyword evidence="1" id="KW-1133">Transmembrane helix</keyword>
<dbReference type="RefSeq" id="WP_092532578.1">
    <property type="nucleotide sequence ID" value="NZ_FNKQ01000001.1"/>
</dbReference>
<feature type="transmembrane region" description="Helical" evidence="1">
    <location>
        <begin position="9"/>
        <end position="27"/>
    </location>
</feature>
<accession>A0A1H0YDD2</accession>
<dbReference type="Proteomes" id="UP000199289">
    <property type="component" value="Unassembled WGS sequence"/>
</dbReference>
<feature type="transmembrane region" description="Helical" evidence="1">
    <location>
        <begin position="33"/>
        <end position="52"/>
    </location>
</feature>
<keyword evidence="1" id="KW-0472">Membrane</keyword>
<sequence length="283" mass="30572">MVDIDSETLFNGAAAVLATVAVLFFVFNVQWGYSPVSKVALVLLFLSGVFALTQRTDDYQLTLLGYGVVVVSFVGLFFEVVSAFGAGDAVTVVGLLLLAAALFFVRTRLDEDERFVAGRRATYAVGVVAVLTVAVLLVDVTTGGLAYELQPASDVEFAESHDERMLVASVVVTNPTPLPERVETPNYEVCAAGNWSEYRPPSEPGHPERSVHVSAYVEDGYDEHVSPFGTKTYPVELNINGANLTGETFPVERTSACPDDEEGSPYVAIFEAEQDRYGRPVAL</sequence>
<evidence type="ECO:0000313" key="4">
    <source>
        <dbReference type="Proteomes" id="UP000199289"/>
    </source>
</evidence>
<keyword evidence="1" id="KW-0812">Transmembrane</keyword>
<feature type="transmembrane region" description="Helical" evidence="1">
    <location>
        <begin position="121"/>
        <end position="147"/>
    </location>
</feature>
<feature type="transmembrane region" description="Helical" evidence="1">
    <location>
        <begin position="90"/>
        <end position="109"/>
    </location>
</feature>
<dbReference type="EMBL" id="FNKQ01000001">
    <property type="protein sequence ID" value="SDQ13167.1"/>
    <property type="molecule type" value="Genomic_DNA"/>
</dbReference>
<gene>
    <name evidence="2" type="ORF">DWB78_12265</name>
    <name evidence="3" type="ORF">SAMN05216278_0568</name>
</gene>
<keyword evidence="5" id="KW-1185">Reference proteome</keyword>
<evidence type="ECO:0000313" key="3">
    <source>
        <dbReference type="EMBL" id="SDQ13167.1"/>
    </source>
</evidence>
<reference evidence="4" key="2">
    <citation type="submission" date="2016-10" db="EMBL/GenBank/DDBJ databases">
        <authorList>
            <person name="Varghese N."/>
            <person name="Submissions S."/>
        </authorList>
    </citation>
    <scope>NUCLEOTIDE SEQUENCE [LARGE SCALE GENOMIC DNA]</scope>
    <source>
        <strain evidence="4">CGMCC 1.12397</strain>
    </source>
</reference>
<evidence type="ECO:0008006" key="6">
    <source>
        <dbReference type="Google" id="ProtNLM"/>
    </source>
</evidence>
<dbReference type="EMBL" id="QQST01000001">
    <property type="protein sequence ID" value="RDI72426.1"/>
    <property type="molecule type" value="Genomic_DNA"/>
</dbReference>
<evidence type="ECO:0000256" key="1">
    <source>
        <dbReference type="SAM" id="Phobius"/>
    </source>
</evidence>
<name>A0A1H0YDD2_9EURY</name>